<sequence>MLEDIFVCIMFASIGIIAVIINVICIVKLFKMMEMQNIFGYICLTHCIANFSVSIIYVLWVPLIILILPKNDFIYYFNTKIGQLGMFWWYLSIYCHVLVCINRFIAIYLPLKYNTFFNDLRTKIFICALWIIAFIHIIPYFFPTCDYYFDAELYLFSFSDSNCSHILGNIIDFRLTTIYVIITIFIDFLICIKLVYRFKKILNSTEIKTINKKTTLFRFNFNKSICKYGNPRKVIHKSQGRDTVTTGGTKYKPTMKTKFFIQAFCQNFIFLIEILSFYVFSTYFTTKLSVMAFTSCAWELCHMLDGLCLMIFNKEIRKTVIRCKFCYK</sequence>
<evidence type="ECO:0000256" key="5">
    <source>
        <dbReference type="SAM" id="Phobius"/>
    </source>
</evidence>
<name>A0A090L875_STRRB</name>
<evidence type="ECO:0000256" key="2">
    <source>
        <dbReference type="ARBA" id="ARBA00022692"/>
    </source>
</evidence>
<dbReference type="GeneID" id="36376678"/>
<dbReference type="RefSeq" id="XP_024503514.1">
    <property type="nucleotide sequence ID" value="XM_024649659.1"/>
</dbReference>
<organism evidence="7">
    <name type="scientific">Strongyloides ratti</name>
    <name type="common">Parasitic roundworm</name>
    <dbReference type="NCBI Taxonomy" id="34506"/>
    <lineage>
        <taxon>Eukaryota</taxon>
        <taxon>Metazoa</taxon>
        <taxon>Ecdysozoa</taxon>
        <taxon>Nematoda</taxon>
        <taxon>Chromadorea</taxon>
        <taxon>Rhabditida</taxon>
        <taxon>Tylenchina</taxon>
        <taxon>Panagrolaimomorpha</taxon>
        <taxon>Strongyloidoidea</taxon>
        <taxon>Strongyloididae</taxon>
        <taxon>Strongyloides</taxon>
    </lineage>
</organism>
<evidence type="ECO:0000313" key="7">
    <source>
        <dbReference type="EMBL" id="CEF64313.1"/>
    </source>
</evidence>
<dbReference type="OrthoDB" id="5800536at2759"/>
<dbReference type="CTD" id="36376678"/>
<keyword evidence="3 5" id="KW-1133">Transmembrane helix</keyword>
<dbReference type="AlphaFoldDB" id="A0A090L875"/>
<dbReference type="Gene3D" id="1.20.1070.10">
    <property type="entry name" value="Rhodopsin 7-helix transmembrane proteins"/>
    <property type="match status" value="1"/>
</dbReference>
<dbReference type="WBParaSite" id="SRAE_1000256800.1">
    <property type="protein sequence ID" value="SRAE_1000256800.1"/>
    <property type="gene ID" value="WBGene00259183"/>
</dbReference>
<evidence type="ECO:0000313" key="9">
    <source>
        <dbReference type="WBParaSite" id="SRAE_1000256800.1"/>
    </source>
</evidence>
<evidence type="ECO:0000256" key="3">
    <source>
        <dbReference type="ARBA" id="ARBA00022989"/>
    </source>
</evidence>
<dbReference type="OMA" id="WIVETII"/>
<evidence type="ECO:0000256" key="1">
    <source>
        <dbReference type="ARBA" id="ARBA00004370"/>
    </source>
</evidence>
<dbReference type="PANTHER" id="PTHR23017:SF3">
    <property type="entry name" value="G-PROTEIN COUPLED RECEPTORS FAMILY 1 PROFILE DOMAIN-CONTAINING PROTEIN"/>
    <property type="match status" value="1"/>
</dbReference>
<feature type="transmembrane region" description="Helical" evidence="5">
    <location>
        <begin position="87"/>
        <end position="111"/>
    </location>
</feature>
<keyword evidence="7" id="KW-0675">Receptor</keyword>
<dbReference type="InterPro" id="IPR019430">
    <property type="entry name" value="7TM_GPCR_serpentine_rcpt_Srx"/>
</dbReference>
<dbReference type="EMBL" id="LN609528">
    <property type="protein sequence ID" value="CEF64313.1"/>
    <property type="molecule type" value="Genomic_DNA"/>
</dbReference>
<evidence type="ECO:0000256" key="4">
    <source>
        <dbReference type="ARBA" id="ARBA00023136"/>
    </source>
</evidence>
<feature type="domain" description="G-protein coupled receptors family 1 profile" evidence="6">
    <location>
        <begin position="21"/>
        <end position="196"/>
    </location>
</feature>
<evidence type="ECO:0000313" key="10">
    <source>
        <dbReference type="WormBase" id="SRAE_1000256800"/>
    </source>
</evidence>
<dbReference type="SUPFAM" id="SSF81321">
    <property type="entry name" value="Family A G protein-coupled receptor-like"/>
    <property type="match status" value="1"/>
</dbReference>
<keyword evidence="4 5" id="KW-0472">Membrane</keyword>
<dbReference type="InterPro" id="IPR017452">
    <property type="entry name" value="GPCR_Rhodpsn_7TM"/>
</dbReference>
<comment type="subcellular location">
    <subcellularLocation>
        <location evidence="1">Membrane</location>
    </subcellularLocation>
</comment>
<keyword evidence="8" id="KW-1185">Reference proteome</keyword>
<dbReference type="PROSITE" id="PS50262">
    <property type="entry name" value="G_PROTEIN_RECEP_F1_2"/>
    <property type="match status" value="1"/>
</dbReference>
<evidence type="ECO:0000259" key="6">
    <source>
        <dbReference type="PROSITE" id="PS50262"/>
    </source>
</evidence>
<dbReference type="WormBase" id="SRAE_1000256800">
    <property type="protein sequence ID" value="SRP11070"/>
    <property type="gene ID" value="WBGene00259183"/>
</dbReference>
<proteinExistence type="predicted"/>
<dbReference type="Proteomes" id="UP000035682">
    <property type="component" value="Unplaced"/>
</dbReference>
<feature type="transmembrane region" description="Helical" evidence="5">
    <location>
        <begin position="39"/>
        <end position="67"/>
    </location>
</feature>
<dbReference type="Pfam" id="PF10328">
    <property type="entry name" value="7TM_GPCR_Srx"/>
    <property type="match status" value="2"/>
</dbReference>
<feature type="transmembrane region" description="Helical" evidence="5">
    <location>
        <begin position="123"/>
        <end position="142"/>
    </location>
</feature>
<dbReference type="PANTHER" id="PTHR23017">
    <property type="entry name" value="SERPENTINE RECEPTOR, CLASS X"/>
    <property type="match status" value="1"/>
</dbReference>
<feature type="transmembrane region" description="Helical" evidence="5">
    <location>
        <begin position="177"/>
        <end position="196"/>
    </location>
</feature>
<feature type="transmembrane region" description="Helical" evidence="5">
    <location>
        <begin position="6"/>
        <end position="27"/>
    </location>
</feature>
<gene>
    <name evidence="7 9 10" type="ORF">SRAE_1000256800</name>
</gene>
<accession>A0A090L875</accession>
<keyword evidence="2 5" id="KW-0812">Transmembrane</keyword>
<protein>
    <submittedName>
        <fullName evidence="7">GPCR, rhodopsin-like, 7TM domain and 7TM GPCR, serpentine receptor class x (Srx) family-containing protein</fullName>
    </submittedName>
</protein>
<dbReference type="CDD" id="cd00637">
    <property type="entry name" value="7tm_classA_rhodopsin-like"/>
    <property type="match status" value="1"/>
</dbReference>
<feature type="transmembrane region" description="Helical" evidence="5">
    <location>
        <begin position="259"/>
        <end position="280"/>
    </location>
</feature>
<dbReference type="GO" id="GO:0016020">
    <property type="term" value="C:membrane"/>
    <property type="evidence" value="ECO:0007669"/>
    <property type="project" value="UniProtKB-SubCell"/>
</dbReference>
<evidence type="ECO:0000313" key="8">
    <source>
        <dbReference type="Proteomes" id="UP000035682"/>
    </source>
</evidence>
<reference evidence="7 8" key="1">
    <citation type="submission" date="2014-09" db="EMBL/GenBank/DDBJ databases">
        <authorList>
            <person name="Martin A.A."/>
        </authorList>
    </citation>
    <scope>NUCLEOTIDE SEQUENCE</scope>
    <source>
        <strain evidence="8">ED321</strain>
        <strain evidence="7">ED321 Heterogonic</strain>
    </source>
</reference>
<reference evidence="9" key="2">
    <citation type="submission" date="2020-12" db="UniProtKB">
        <authorList>
            <consortium name="WormBaseParasite"/>
        </authorList>
    </citation>
    <scope>IDENTIFICATION</scope>
</reference>
<feature type="transmembrane region" description="Helical" evidence="5">
    <location>
        <begin position="292"/>
        <end position="312"/>
    </location>
</feature>